<dbReference type="RefSeq" id="WP_230066742.1">
    <property type="nucleotide sequence ID" value="NZ_BAABLL010000008.1"/>
</dbReference>
<keyword evidence="2" id="KW-1185">Reference proteome</keyword>
<protein>
    <recommendedName>
        <fullName evidence="3">IstB-like ATP-binding protein domain-containing protein</fullName>
    </recommendedName>
</protein>
<accession>A0ABV8R4R1</accession>
<dbReference type="EMBL" id="JBHSCQ010000020">
    <property type="protein sequence ID" value="MFC4266383.1"/>
    <property type="molecule type" value="Genomic_DNA"/>
</dbReference>
<reference evidence="2" key="1">
    <citation type="journal article" date="2019" name="Int. J. Syst. Evol. Microbiol.">
        <title>The Global Catalogue of Microorganisms (GCM) 10K type strain sequencing project: providing services to taxonomists for standard genome sequencing and annotation.</title>
        <authorList>
            <consortium name="The Broad Institute Genomics Platform"/>
            <consortium name="The Broad Institute Genome Sequencing Center for Infectious Disease"/>
            <person name="Wu L."/>
            <person name="Ma J."/>
        </authorList>
    </citation>
    <scope>NUCLEOTIDE SEQUENCE [LARGE SCALE GENOMIC DNA]</scope>
    <source>
        <strain evidence="2">CGMCC 1.10698</strain>
    </source>
</reference>
<evidence type="ECO:0008006" key="3">
    <source>
        <dbReference type="Google" id="ProtNLM"/>
    </source>
</evidence>
<dbReference type="Proteomes" id="UP001595773">
    <property type="component" value="Unassembled WGS sequence"/>
</dbReference>
<organism evidence="1 2">
    <name type="scientific">Arthrobacter cryoconiti</name>
    <dbReference type="NCBI Taxonomy" id="748907"/>
    <lineage>
        <taxon>Bacteria</taxon>
        <taxon>Bacillati</taxon>
        <taxon>Actinomycetota</taxon>
        <taxon>Actinomycetes</taxon>
        <taxon>Micrococcales</taxon>
        <taxon>Micrococcaceae</taxon>
        <taxon>Arthrobacter</taxon>
    </lineage>
</organism>
<sequence length="98" mass="10375">MVARTSQLQLLAHASGTHGTRLRIHLNCKLPAVAAEGLAPGVGSGVHADAIIDRIIHDTIWIETGSYSMSEKIGPIQAELEPLAPVAPTPARAVPQRR</sequence>
<gene>
    <name evidence="1" type="ORF">ACFOW9_12305</name>
</gene>
<name>A0ABV8R4R1_9MICC</name>
<evidence type="ECO:0000313" key="1">
    <source>
        <dbReference type="EMBL" id="MFC4266383.1"/>
    </source>
</evidence>
<comment type="caution">
    <text evidence="1">The sequence shown here is derived from an EMBL/GenBank/DDBJ whole genome shotgun (WGS) entry which is preliminary data.</text>
</comment>
<evidence type="ECO:0000313" key="2">
    <source>
        <dbReference type="Proteomes" id="UP001595773"/>
    </source>
</evidence>
<proteinExistence type="predicted"/>